<protein>
    <submittedName>
        <fullName evidence="5">Right-handed parallel beta-helix repeat-containing protein</fullName>
    </submittedName>
</protein>
<dbReference type="Proteomes" id="UP001589710">
    <property type="component" value="Unassembled WGS sequence"/>
</dbReference>
<dbReference type="InterPro" id="IPR052052">
    <property type="entry name" value="Polysaccharide_Lyase_9"/>
</dbReference>
<dbReference type="PANTHER" id="PTHR40088:SF2">
    <property type="entry name" value="SECRETED SUGAR HYDROLASE"/>
    <property type="match status" value="1"/>
</dbReference>
<dbReference type="InterPro" id="IPR011050">
    <property type="entry name" value="Pectin_lyase_fold/virulence"/>
</dbReference>
<dbReference type="Gene3D" id="2.160.20.10">
    <property type="entry name" value="Single-stranded right-handed beta-helix, Pectin lyase-like"/>
    <property type="match status" value="2"/>
</dbReference>
<comment type="subcellular location">
    <subcellularLocation>
        <location evidence="1">Secreted</location>
    </subcellularLocation>
</comment>
<name>A0ABV5RRH2_9ACTN</name>
<keyword evidence="3 4" id="KW-0732">Signal</keyword>
<feature type="signal peptide" evidence="4">
    <location>
        <begin position="1"/>
        <end position="27"/>
    </location>
</feature>
<feature type="chain" id="PRO_5047105601" evidence="4">
    <location>
        <begin position="28"/>
        <end position="663"/>
    </location>
</feature>
<evidence type="ECO:0000313" key="6">
    <source>
        <dbReference type="Proteomes" id="UP001589710"/>
    </source>
</evidence>
<dbReference type="EMBL" id="JBHMCG010000242">
    <property type="protein sequence ID" value="MFB9579832.1"/>
    <property type="molecule type" value="Genomic_DNA"/>
</dbReference>
<gene>
    <name evidence="5" type="ORF">ACFFTL_48245</name>
</gene>
<evidence type="ECO:0000313" key="5">
    <source>
        <dbReference type="EMBL" id="MFB9579832.1"/>
    </source>
</evidence>
<evidence type="ECO:0000256" key="3">
    <source>
        <dbReference type="ARBA" id="ARBA00022729"/>
    </source>
</evidence>
<evidence type="ECO:0000256" key="4">
    <source>
        <dbReference type="SAM" id="SignalP"/>
    </source>
</evidence>
<organism evidence="5 6">
    <name type="scientific">Streptomyces yanii</name>
    <dbReference type="NCBI Taxonomy" id="78510"/>
    <lineage>
        <taxon>Bacteria</taxon>
        <taxon>Bacillati</taxon>
        <taxon>Actinomycetota</taxon>
        <taxon>Actinomycetes</taxon>
        <taxon>Kitasatosporales</taxon>
        <taxon>Streptomycetaceae</taxon>
        <taxon>Streptomyces</taxon>
    </lineage>
</organism>
<dbReference type="RefSeq" id="WP_345515752.1">
    <property type="nucleotide sequence ID" value="NZ_BAAAXD010000033.1"/>
</dbReference>
<evidence type="ECO:0000256" key="2">
    <source>
        <dbReference type="ARBA" id="ARBA00022525"/>
    </source>
</evidence>
<comment type="caution">
    <text evidence="5">The sequence shown here is derived from an EMBL/GenBank/DDBJ whole genome shotgun (WGS) entry which is preliminary data.</text>
</comment>
<keyword evidence="2" id="KW-0964">Secreted</keyword>
<dbReference type="PANTHER" id="PTHR40088">
    <property type="entry name" value="PECTATE LYASE (EUROFUNG)"/>
    <property type="match status" value="1"/>
</dbReference>
<reference evidence="5 6" key="1">
    <citation type="submission" date="2024-09" db="EMBL/GenBank/DDBJ databases">
        <authorList>
            <person name="Sun Q."/>
            <person name="Mori K."/>
        </authorList>
    </citation>
    <scope>NUCLEOTIDE SEQUENCE [LARGE SCALE GENOMIC DNA]</scope>
    <source>
        <strain evidence="5 6">JCM 3331</strain>
    </source>
</reference>
<dbReference type="InterPro" id="IPR012334">
    <property type="entry name" value="Pectin_lyas_fold"/>
</dbReference>
<proteinExistence type="predicted"/>
<sequence>MSRRWWPRPGKGSWSAAALLASLSVVAAAVPATAHPHKPRAGAVYYVAPSGRDSNKGTTTGQAFQHIQRCADVMEPGDTCVIQSGTYAETVVPARSGTAALPITYRAAPGAKVTLSGTAPVRGFSPVTGADVTEIAKSDPYAQNSAFSDAVAAGHVYSTSVDLGSDVTTVQVFTDKKAGVEAQWPYPGLDLLDPTLQYAGAGSAEATIADEALTRPAGYWDGARALTGYWYVSATGTVKSSTVGSVTLDVAPPCVHKVVPKETRYALAGKIGELSRPGEWFYDPAAKRLYLYSEDSPAAHTIEAKTRALAFDLTAASHTTVTGVGLFASTIKTGPTSTGVTLDGINGTYLSHYTAITRGATDCGSTVTRGVGDTGIVLDGTYNKIVNSNLSLSAGNGIALRGQNNTATNNVIHDVDYMGTYAAGVAVQGNSQTVTHNTISRVGRSGINLQWNTVEGLTPGKDLIAYNDISGYARLSLDVAAIYTCCSASMMGTSIDHNVLHDPEPATTLTTFGISGVYADNGQSDLVIANNVGWGNREGTVMLNGLGTGSHNNGVYNNTGGMTLFYVKEPGQSTGTEIYNTIGTIRGLTGATDGGLVLSNNLPAETDPLFVDAAGHDYRLTADSPARNQAIALPGINDGSTDATPSLGAYQYGAPKWTAGARR</sequence>
<accession>A0ABV5RRH2</accession>
<keyword evidence="6" id="KW-1185">Reference proteome</keyword>
<dbReference type="SUPFAM" id="SSF51126">
    <property type="entry name" value="Pectin lyase-like"/>
    <property type="match status" value="1"/>
</dbReference>
<evidence type="ECO:0000256" key="1">
    <source>
        <dbReference type="ARBA" id="ARBA00004613"/>
    </source>
</evidence>